<protein>
    <recommendedName>
        <fullName evidence="2">DUF4037 domain-containing protein</fullName>
    </recommendedName>
</protein>
<feature type="compositionally biased region" description="Low complexity" evidence="1">
    <location>
        <begin position="263"/>
        <end position="274"/>
    </location>
</feature>
<feature type="domain" description="DUF4037" evidence="2">
    <location>
        <begin position="120"/>
        <end position="207"/>
    </location>
</feature>
<accession>A0A6J4UGF8</accession>
<dbReference type="AlphaFoldDB" id="A0A6J4UGF8"/>
<dbReference type="EMBL" id="CADCWL010000023">
    <property type="protein sequence ID" value="CAA9547915.1"/>
    <property type="molecule type" value="Genomic_DNA"/>
</dbReference>
<evidence type="ECO:0000256" key="1">
    <source>
        <dbReference type="SAM" id="MobiDB-lite"/>
    </source>
</evidence>
<dbReference type="InterPro" id="IPR025117">
    <property type="entry name" value="DUF4037"/>
</dbReference>
<feature type="region of interest" description="Disordered" evidence="1">
    <location>
        <begin position="263"/>
        <end position="282"/>
    </location>
</feature>
<gene>
    <name evidence="3" type="ORF">AVDCRST_MAG19-531</name>
</gene>
<dbReference type="Pfam" id="PF13228">
    <property type="entry name" value="DUF4037"/>
    <property type="match status" value="1"/>
</dbReference>
<evidence type="ECO:0000259" key="2">
    <source>
        <dbReference type="Pfam" id="PF13228"/>
    </source>
</evidence>
<reference evidence="3" key="1">
    <citation type="submission" date="2020-02" db="EMBL/GenBank/DDBJ databases">
        <authorList>
            <person name="Meier V. D."/>
        </authorList>
    </citation>
    <scope>NUCLEOTIDE SEQUENCE</scope>
    <source>
        <strain evidence="3">AVDCRST_MAG19</strain>
    </source>
</reference>
<proteinExistence type="predicted"/>
<evidence type="ECO:0000313" key="3">
    <source>
        <dbReference type="EMBL" id="CAA9547915.1"/>
    </source>
</evidence>
<name>A0A6J4UGF8_9BACT</name>
<dbReference type="Gene3D" id="3.30.460.10">
    <property type="entry name" value="Beta Polymerase, domain 2"/>
    <property type="match status" value="1"/>
</dbReference>
<sequence>MTDDEAVARVIAEAVPPLRGLAAGRCAISIGGSRGKGIADRHSDVDFRLFCDEESRDTPERRAAAAAFAGVVAVSRARGLEIDGCWVRRIDDVERELDRWLAGGGTPTPLVWTVWGYHLLPDLANQRVVEDPSGVIAGWHDRLRVYPEVLGRAVLDRHLASLAYWRDDYHYRNKVGRGDVVFLAGIAARLVHDLLQVVFALNGVYFPGDGDALRFAARCPLKPPAFEERVRAALAPGGERSYEAQRATLVGLIDDTAALAAARAPGAPRSGKAGQAALGPSR</sequence>
<dbReference type="InterPro" id="IPR043519">
    <property type="entry name" value="NT_sf"/>
</dbReference>
<organism evidence="3">
    <name type="scientific">uncultured Thermomicrobiales bacterium</name>
    <dbReference type="NCBI Taxonomy" id="1645740"/>
    <lineage>
        <taxon>Bacteria</taxon>
        <taxon>Pseudomonadati</taxon>
        <taxon>Thermomicrobiota</taxon>
        <taxon>Thermomicrobia</taxon>
        <taxon>Thermomicrobiales</taxon>
        <taxon>environmental samples</taxon>
    </lineage>
</organism>